<reference evidence="6 7" key="1">
    <citation type="submission" date="2016-10" db="EMBL/GenBank/DDBJ databases">
        <authorList>
            <person name="de Groot N.N."/>
        </authorList>
    </citation>
    <scope>NUCLEOTIDE SEQUENCE [LARGE SCALE GENOMIC DNA]</scope>
    <source>
        <strain evidence="6 7">DSM 2698</strain>
    </source>
</reference>
<dbReference type="FunFam" id="1.10.10.10:FF:000001">
    <property type="entry name" value="LysR family transcriptional regulator"/>
    <property type="match status" value="1"/>
</dbReference>
<dbReference type="PROSITE" id="PS50931">
    <property type="entry name" value="HTH_LYSR"/>
    <property type="match status" value="1"/>
</dbReference>
<evidence type="ECO:0000256" key="1">
    <source>
        <dbReference type="ARBA" id="ARBA00009437"/>
    </source>
</evidence>
<dbReference type="AlphaFoldDB" id="A0A1G5NBI7"/>
<keyword evidence="4" id="KW-0804">Transcription</keyword>
<dbReference type="PANTHER" id="PTHR30346:SF0">
    <property type="entry name" value="HCA OPERON TRANSCRIPTIONAL ACTIVATOR HCAR"/>
    <property type="match status" value="1"/>
</dbReference>
<proteinExistence type="inferred from homology"/>
<accession>A0A1G5NBI7</accession>
<dbReference type="PANTHER" id="PTHR30346">
    <property type="entry name" value="TRANSCRIPTIONAL DUAL REGULATOR HCAR-RELATED"/>
    <property type="match status" value="1"/>
</dbReference>
<sequence>MIDLRQLRQFIAVAEELHFHRAAERLNMSQPPLTATIRRLEDEIGAQLLERGNRVVRLTPAGRALLEHARLTLRQADLAITAARDAAAGRVGTLRLTYVGSAMYGRLAETVRTFRRSFPQVQIELKEATTADQVTALREGTSDLAILLPPLPDASGLHLREFDEDRLAIALPAAHALARKEGLSLSDLADEPFVLWPAAEGRGFHHQVVELCTSAGFAPQVVQEAHQMHGVLALVAVETGVAVVPASMVGFRSAEIVYKPLDIPGSRFTLCLCHGPEQLKPTAQNFLDVASR</sequence>
<dbReference type="GO" id="GO:0003677">
    <property type="term" value="F:DNA binding"/>
    <property type="evidence" value="ECO:0007669"/>
    <property type="project" value="UniProtKB-KW"/>
</dbReference>
<dbReference type="InterPro" id="IPR005119">
    <property type="entry name" value="LysR_subst-bd"/>
</dbReference>
<dbReference type="InterPro" id="IPR036390">
    <property type="entry name" value="WH_DNA-bd_sf"/>
</dbReference>
<dbReference type="InterPro" id="IPR000847">
    <property type="entry name" value="LysR_HTH_N"/>
</dbReference>
<feature type="domain" description="HTH lysR-type" evidence="5">
    <location>
        <begin position="2"/>
        <end position="59"/>
    </location>
</feature>
<keyword evidence="7" id="KW-1185">Reference proteome</keyword>
<comment type="similarity">
    <text evidence="1">Belongs to the LysR transcriptional regulatory family.</text>
</comment>
<evidence type="ECO:0000313" key="6">
    <source>
        <dbReference type="EMBL" id="SCZ34298.1"/>
    </source>
</evidence>
<evidence type="ECO:0000256" key="4">
    <source>
        <dbReference type="ARBA" id="ARBA00023163"/>
    </source>
</evidence>
<dbReference type="EMBL" id="FMVW01000003">
    <property type="protein sequence ID" value="SCZ34298.1"/>
    <property type="molecule type" value="Genomic_DNA"/>
</dbReference>
<dbReference type="InterPro" id="IPR036388">
    <property type="entry name" value="WH-like_DNA-bd_sf"/>
</dbReference>
<dbReference type="Gene3D" id="3.40.190.10">
    <property type="entry name" value="Periplasmic binding protein-like II"/>
    <property type="match status" value="2"/>
</dbReference>
<dbReference type="PRINTS" id="PR00039">
    <property type="entry name" value="HTHLYSR"/>
</dbReference>
<dbReference type="CDD" id="cd08414">
    <property type="entry name" value="PBP2_LTTR_aromatics_like"/>
    <property type="match status" value="1"/>
</dbReference>
<dbReference type="SUPFAM" id="SSF53850">
    <property type="entry name" value="Periplasmic binding protein-like II"/>
    <property type="match status" value="1"/>
</dbReference>
<name>A0A1G5NBI7_AFIMA</name>
<dbReference type="RefSeq" id="WP_092811526.1">
    <property type="nucleotide sequence ID" value="NZ_FMVW01000003.1"/>
</dbReference>
<dbReference type="Gene3D" id="1.10.10.10">
    <property type="entry name" value="Winged helix-like DNA-binding domain superfamily/Winged helix DNA-binding domain"/>
    <property type="match status" value="1"/>
</dbReference>
<dbReference type="GO" id="GO:0003700">
    <property type="term" value="F:DNA-binding transcription factor activity"/>
    <property type="evidence" value="ECO:0007669"/>
    <property type="project" value="InterPro"/>
</dbReference>
<dbReference type="Pfam" id="PF00126">
    <property type="entry name" value="HTH_1"/>
    <property type="match status" value="1"/>
</dbReference>
<dbReference type="Pfam" id="PF03466">
    <property type="entry name" value="LysR_substrate"/>
    <property type="match status" value="1"/>
</dbReference>
<evidence type="ECO:0000259" key="5">
    <source>
        <dbReference type="PROSITE" id="PS50931"/>
    </source>
</evidence>
<protein>
    <submittedName>
        <fullName evidence="6">DNA-binding transcriptional regulator, LysR family</fullName>
    </submittedName>
</protein>
<evidence type="ECO:0000256" key="3">
    <source>
        <dbReference type="ARBA" id="ARBA00023125"/>
    </source>
</evidence>
<dbReference type="SUPFAM" id="SSF46785">
    <property type="entry name" value="Winged helix' DNA-binding domain"/>
    <property type="match status" value="1"/>
</dbReference>
<dbReference type="Proteomes" id="UP000199347">
    <property type="component" value="Unassembled WGS sequence"/>
</dbReference>
<keyword evidence="3 6" id="KW-0238">DNA-binding</keyword>
<dbReference type="STRING" id="1120955.SAMN03080610_01668"/>
<organism evidence="6 7">
    <name type="scientific">Afifella marina DSM 2698</name>
    <dbReference type="NCBI Taxonomy" id="1120955"/>
    <lineage>
        <taxon>Bacteria</taxon>
        <taxon>Pseudomonadati</taxon>
        <taxon>Pseudomonadota</taxon>
        <taxon>Alphaproteobacteria</taxon>
        <taxon>Hyphomicrobiales</taxon>
        <taxon>Afifellaceae</taxon>
        <taxon>Afifella</taxon>
    </lineage>
</organism>
<evidence type="ECO:0000313" key="7">
    <source>
        <dbReference type="Proteomes" id="UP000199347"/>
    </source>
</evidence>
<keyword evidence="2" id="KW-0805">Transcription regulation</keyword>
<evidence type="ECO:0000256" key="2">
    <source>
        <dbReference type="ARBA" id="ARBA00023015"/>
    </source>
</evidence>
<dbReference type="GO" id="GO:0032993">
    <property type="term" value="C:protein-DNA complex"/>
    <property type="evidence" value="ECO:0007669"/>
    <property type="project" value="TreeGrafter"/>
</dbReference>
<gene>
    <name evidence="6" type="ORF">SAMN03080610_01668</name>
</gene>
<dbReference type="OrthoDB" id="9811588at2"/>